<feature type="region of interest" description="Disordered" evidence="6">
    <location>
        <begin position="337"/>
        <end position="358"/>
    </location>
</feature>
<keyword evidence="4 8" id="KW-0418">Kinase</keyword>
<evidence type="ECO:0000256" key="6">
    <source>
        <dbReference type="SAM" id="MobiDB-lite"/>
    </source>
</evidence>
<feature type="domain" description="Carbohydrate kinase PfkB" evidence="7">
    <location>
        <begin position="3"/>
        <end position="303"/>
    </location>
</feature>
<keyword evidence="9" id="KW-1185">Reference proteome</keyword>
<keyword evidence="3" id="KW-0547">Nucleotide-binding</keyword>
<evidence type="ECO:0000256" key="2">
    <source>
        <dbReference type="ARBA" id="ARBA00022679"/>
    </source>
</evidence>
<dbReference type="EMBL" id="BMJI01000017">
    <property type="protein sequence ID" value="GGC96324.1"/>
    <property type="molecule type" value="Genomic_DNA"/>
</dbReference>
<sequence length="358" mass="37373">MPTAVCLGETMAVLTPGSGRTLSDADELRIGVGGAESNVALGLAALGVDAHWVSRVGRDGFGDRILRHLAGQGVGVGAVGIDDERPTGLYVKVPSADPERTPGRVLYYRRGSAAAALGPDLLDDPAVADLLDRADLIHLSGITAALSDDCRALVERLLGRPRDTPRGRQRISFDVNWRPALWTGRHPEVLRALADRADVVLVGADEAEAAFGTTTEAGLRRLLPSPEVVVVKDGAVRASALARDGSGTRVPALTVATVEPVGAGDAFAAGYLGGLLLGRPEHERLRAGHVAAAATLTVRADRGVLPEKGVRDRLLGCSDEDWSRTAATADGFAVDGVPVRTNPAADDHPHAVEPRVRS</sequence>
<dbReference type="GO" id="GO:0016301">
    <property type="term" value="F:kinase activity"/>
    <property type="evidence" value="ECO:0007669"/>
    <property type="project" value="UniProtKB-KW"/>
</dbReference>
<dbReference type="SUPFAM" id="SSF53613">
    <property type="entry name" value="Ribokinase-like"/>
    <property type="match status" value="1"/>
</dbReference>
<evidence type="ECO:0000313" key="9">
    <source>
        <dbReference type="Proteomes" id="UP000597761"/>
    </source>
</evidence>
<evidence type="ECO:0000259" key="7">
    <source>
        <dbReference type="Pfam" id="PF00294"/>
    </source>
</evidence>
<dbReference type="PANTHER" id="PTHR43085:SF1">
    <property type="entry name" value="PSEUDOURIDINE KINASE-RELATED"/>
    <property type="match status" value="1"/>
</dbReference>
<dbReference type="RefSeq" id="WP_188668673.1">
    <property type="nucleotide sequence ID" value="NZ_BMJI01000017.1"/>
</dbReference>
<name>A0ABQ1PFN8_9MICC</name>
<protein>
    <submittedName>
        <fullName evidence="8">Carbohydrate kinase</fullName>
    </submittedName>
</protein>
<evidence type="ECO:0000256" key="4">
    <source>
        <dbReference type="ARBA" id="ARBA00022777"/>
    </source>
</evidence>
<keyword evidence="5" id="KW-0067">ATP-binding</keyword>
<evidence type="ECO:0000256" key="1">
    <source>
        <dbReference type="ARBA" id="ARBA00010688"/>
    </source>
</evidence>
<evidence type="ECO:0000313" key="8">
    <source>
        <dbReference type="EMBL" id="GGC96324.1"/>
    </source>
</evidence>
<dbReference type="Pfam" id="PF00294">
    <property type="entry name" value="PfkB"/>
    <property type="match status" value="1"/>
</dbReference>
<organism evidence="8 9">
    <name type="scientific">Tersicoccus solisilvae</name>
    <dbReference type="NCBI Taxonomy" id="1882339"/>
    <lineage>
        <taxon>Bacteria</taxon>
        <taxon>Bacillati</taxon>
        <taxon>Actinomycetota</taxon>
        <taxon>Actinomycetes</taxon>
        <taxon>Micrococcales</taxon>
        <taxon>Micrococcaceae</taxon>
        <taxon>Tersicoccus</taxon>
    </lineage>
</organism>
<dbReference type="InterPro" id="IPR050306">
    <property type="entry name" value="PfkB_Carbo_kinase"/>
</dbReference>
<evidence type="ECO:0000256" key="3">
    <source>
        <dbReference type="ARBA" id="ARBA00022741"/>
    </source>
</evidence>
<accession>A0ABQ1PFN8</accession>
<dbReference type="InterPro" id="IPR011611">
    <property type="entry name" value="PfkB_dom"/>
</dbReference>
<proteinExistence type="inferred from homology"/>
<feature type="compositionally biased region" description="Basic and acidic residues" evidence="6">
    <location>
        <begin position="345"/>
        <end position="358"/>
    </location>
</feature>
<gene>
    <name evidence="8" type="ORF">GCM10011512_24170</name>
</gene>
<dbReference type="PANTHER" id="PTHR43085">
    <property type="entry name" value="HEXOKINASE FAMILY MEMBER"/>
    <property type="match status" value="1"/>
</dbReference>
<dbReference type="Proteomes" id="UP000597761">
    <property type="component" value="Unassembled WGS sequence"/>
</dbReference>
<reference evidence="9" key="1">
    <citation type="journal article" date="2019" name="Int. J. Syst. Evol. Microbiol.">
        <title>The Global Catalogue of Microorganisms (GCM) 10K type strain sequencing project: providing services to taxonomists for standard genome sequencing and annotation.</title>
        <authorList>
            <consortium name="The Broad Institute Genomics Platform"/>
            <consortium name="The Broad Institute Genome Sequencing Center for Infectious Disease"/>
            <person name="Wu L."/>
            <person name="Ma J."/>
        </authorList>
    </citation>
    <scope>NUCLEOTIDE SEQUENCE [LARGE SCALE GENOMIC DNA]</scope>
    <source>
        <strain evidence="9">CGMCC 1.15480</strain>
    </source>
</reference>
<evidence type="ECO:0000256" key="5">
    <source>
        <dbReference type="ARBA" id="ARBA00022840"/>
    </source>
</evidence>
<dbReference type="Gene3D" id="3.40.1190.20">
    <property type="match status" value="1"/>
</dbReference>
<dbReference type="CDD" id="cd01166">
    <property type="entry name" value="KdgK"/>
    <property type="match status" value="1"/>
</dbReference>
<dbReference type="InterPro" id="IPR029056">
    <property type="entry name" value="Ribokinase-like"/>
</dbReference>
<keyword evidence="2" id="KW-0808">Transferase</keyword>
<comment type="caution">
    <text evidence="8">The sequence shown here is derived from an EMBL/GenBank/DDBJ whole genome shotgun (WGS) entry which is preliminary data.</text>
</comment>
<comment type="similarity">
    <text evidence="1">Belongs to the carbohydrate kinase PfkB family.</text>
</comment>